<feature type="compositionally biased region" description="Low complexity" evidence="1">
    <location>
        <begin position="225"/>
        <end position="237"/>
    </location>
</feature>
<feature type="region of interest" description="Disordered" evidence="1">
    <location>
        <begin position="301"/>
        <end position="361"/>
    </location>
</feature>
<reference evidence="3" key="2">
    <citation type="submission" date="2023-06" db="EMBL/GenBank/DDBJ databases">
        <authorList>
            <consortium name="Lawrence Berkeley National Laboratory"/>
            <person name="Mondo S.J."/>
            <person name="Hensen N."/>
            <person name="Bonometti L."/>
            <person name="Westerberg I."/>
            <person name="Brannstrom I.O."/>
            <person name="Guillou S."/>
            <person name="Cros-Aarteil S."/>
            <person name="Calhoun S."/>
            <person name="Haridas S."/>
            <person name="Kuo A."/>
            <person name="Pangilinan J."/>
            <person name="Riley R."/>
            <person name="Labutti K."/>
            <person name="Andreopoulos B."/>
            <person name="Lipzen A."/>
            <person name="Chen C."/>
            <person name="Yanf M."/>
            <person name="Daum C."/>
            <person name="Ng V."/>
            <person name="Clum A."/>
            <person name="Steindorff A."/>
            <person name="Ohm R."/>
            <person name="Martin F."/>
            <person name="Silar P."/>
            <person name="Natvig D."/>
            <person name="Lalanne C."/>
            <person name="Gautier V."/>
            <person name="Ament-Velasquez S.L."/>
            <person name="Kruys A."/>
            <person name="Hutchinson M.I."/>
            <person name="Powell A.J."/>
            <person name="Barry K."/>
            <person name="Miller A.N."/>
            <person name="Grigoriev I.V."/>
            <person name="Debuchy R."/>
            <person name="Gladieux P."/>
            <person name="Thoren M.H."/>
            <person name="Johannesson H."/>
        </authorList>
    </citation>
    <scope>NUCLEOTIDE SEQUENCE</scope>
    <source>
        <strain evidence="3">PSN324</strain>
    </source>
</reference>
<gene>
    <name evidence="3" type="ORF">QBC42DRAFT_327728</name>
</gene>
<feature type="compositionally biased region" description="Pro residues" evidence="1">
    <location>
        <begin position="635"/>
        <end position="650"/>
    </location>
</feature>
<dbReference type="EMBL" id="MU864932">
    <property type="protein sequence ID" value="KAK4466354.1"/>
    <property type="molecule type" value="Genomic_DNA"/>
</dbReference>
<feature type="region of interest" description="Disordered" evidence="1">
    <location>
        <begin position="210"/>
        <end position="276"/>
    </location>
</feature>
<proteinExistence type="predicted"/>
<feature type="domain" description="Ubiquitin-like" evidence="2">
    <location>
        <begin position="506"/>
        <end position="586"/>
    </location>
</feature>
<feature type="compositionally biased region" description="Acidic residues" evidence="1">
    <location>
        <begin position="683"/>
        <end position="694"/>
    </location>
</feature>
<evidence type="ECO:0000256" key="1">
    <source>
        <dbReference type="SAM" id="MobiDB-lite"/>
    </source>
</evidence>
<feature type="region of interest" description="Disordered" evidence="1">
    <location>
        <begin position="635"/>
        <end position="704"/>
    </location>
</feature>
<dbReference type="Pfam" id="PF22893">
    <property type="entry name" value="ULD_2"/>
    <property type="match status" value="1"/>
</dbReference>
<feature type="compositionally biased region" description="Basic and acidic residues" evidence="1">
    <location>
        <begin position="695"/>
        <end position="704"/>
    </location>
</feature>
<organism evidence="3 4">
    <name type="scientific">Cladorrhinum samala</name>
    <dbReference type="NCBI Taxonomy" id="585594"/>
    <lineage>
        <taxon>Eukaryota</taxon>
        <taxon>Fungi</taxon>
        <taxon>Dikarya</taxon>
        <taxon>Ascomycota</taxon>
        <taxon>Pezizomycotina</taxon>
        <taxon>Sordariomycetes</taxon>
        <taxon>Sordariomycetidae</taxon>
        <taxon>Sordariales</taxon>
        <taxon>Podosporaceae</taxon>
        <taxon>Cladorrhinum</taxon>
    </lineage>
</organism>
<evidence type="ECO:0000259" key="2">
    <source>
        <dbReference type="Pfam" id="PF22893"/>
    </source>
</evidence>
<evidence type="ECO:0000313" key="3">
    <source>
        <dbReference type="EMBL" id="KAK4466354.1"/>
    </source>
</evidence>
<evidence type="ECO:0000313" key="4">
    <source>
        <dbReference type="Proteomes" id="UP001321749"/>
    </source>
</evidence>
<name>A0AAV9HZM7_9PEZI</name>
<comment type="caution">
    <text evidence="3">The sequence shown here is derived from an EMBL/GenBank/DDBJ whole genome shotgun (WGS) entry which is preliminary data.</text>
</comment>
<protein>
    <recommendedName>
        <fullName evidence="2">Ubiquitin-like domain-containing protein</fullName>
    </recommendedName>
</protein>
<dbReference type="AlphaFoldDB" id="A0AAV9HZM7"/>
<feature type="compositionally biased region" description="Basic and acidic residues" evidence="1">
    <location>
        <begin position="211"/>
        <end position="220"/>
    </location>
</feature>
<dbReference type="InterPro" id="IPR054464">
    <property type="entry name" value="ULD_fung"/>
</dbReference>
<accession>A0AAV9HZM7</accession>
<sequence length="773" mass="85293">MASPEVPAPSWNMTSTIDVGLKLAATLHTYIQLCFDGKVYFKDLLHEISATATVLQQLHGMIETDSAAAAEVQSRPQLFRQSGLEEIRELASKCGRIYKNIIVVIQKAAHKGPKPYQEPGDVDPTYLLKSLTSLRTMDYNWLEEPLDCCQEQLKWLKIMLLVDVQLAHLAHLHLDTSGSRPTGTFDRELGLRAAAEKLWHRQAYLGRKMGKKWEREHKEQDDDQTSVTTSDTATTSDTESERSVRFPDNSGPASTGPLPPMPTFSPKSKKKRPDQVSICSTAIGDQDIVVEVYPPKAELKAMGLSGTPSPADDSPDGALPKKTLPEDGKENQVNGSTPDPQDADKGGEATETSNDPLPMNKDTELALLSSGLFSSRLPRLLQRWSGAIFGSRGGSDSTLFDSESHDLEVWAVPAVVPTTGLIMRVPFGHKALKKALQRVLRNSKDGPLGVFTGMTQTQQAIIEAVRQTANLRGPQARTCVGYHEIKRENQEPTCLVFFSLSQPDLPIRLKDAVGRMHEIPFDVGSNWEGIRNYITEAFQGFSPPLLTNVQNGQYDLIKESTGLVVIPSVWAASVKPGQKLEMHMWFIRDLPKDRQPGRPAWHSGMGVGRRVVNPPPAPPAAPPFPVGPPPFLPAPLPRFPPAPAPRPRGPPRIIHVEPPRRSTVPRFKRRRWMAPSNKTGSDSDSDSDDDASEDSEQRERKAKERAELEVVDFVAMLRAFTDSKAKGKRAEHEGGEFGQFLERMIDISDAGSTIVTHQMWSGDSSSDSDSDFD</sequence>
<reference evidence="3" key="1">
    <citation type="journal article" date="2023" name="Mol. Phylogenet. Evol.">
        <title>Genome-scale phylogeny and comparative genomics of the fungal order Sordariales.</title>
        <authorList>
            <person name="Hensen N."/>
            <person name="Bonometti L."/>
            <person name="Westerberg I."/>
            <person name="Brannstrom I.O."/>
            <person name="Guillou S."/>
            <person name="Cros-Aarteil S."/>
            <person name="Calhoun S."/>
            <person name="Haridas S."/>
            <person name="Kuo A."/>
            <person name="Mondo S."/>
            <person name="Pangilinan J."/>
            <person name="Riley R."/>
            <person name="LaButti K."/>
            <person name="Andreopoulos B."/>
            <person name="Lipzen A."/>
            <person name="Chen C."/>
            <person name="Yan M."/>
            <person name="Daum C."/>
            <person name="Ng V."/>
            <person name="Clum A."/>
            <person name="Steindorff A."/>
            <person name="Ohm R.A."/>
            <person name="Martin F."/>
            <person name="Silar P."/>
            <person name="Natvig D.O."/>
            <person name="Lalanne C."/>
            <person name="Gautier V."/>
            <person name="Ament-Velasquez S.L."/>
            <person name="Kruys A."/>
            <person name="Hutchinson M.I."/>
            <person name="Powell A.J."/>
            <person name="Barry K."/>
            <person name="Miller A.N."/>
            <person name="Grigoriev I.V."/>
            <person name="Debuchy R."/>
            <person name="Gladieux P."/>
            <person name="Hiltunen Thoren M."/>
            <person name="Johannesson H."/>
        </authorList>
    </citation>
    <scope>NUCLEOTIDE SEQUENCE</scope>
    <source>
        <strain evidence="3">PSN324</strain>
    </source>
</reference>
<dbReference type="Proteomes" id="UP001321749">
    <property type="component" value="Unassembled WGS sequence"/>
</dbReference>
<keyword evidence="4" id="KW-1185">Reference proteome</keyword>